<dbReference type="InterPro" id="IPR011990">
    <property type="entry name" value="TPR-like_helical_dom_sf"/>
</dbReference>
<gene>
    <name evidence="2" type="ORF">GCM10007932_43940</name>
</gene>
<dbReference type="AlphaFoldDB" id="A0AAV5NYD7"/>
<sequence>MKYNIKKIVMNTIITTIVFVFLFLAFMYGRKYYKDLPTEFKINQLENSHVYSRLLNSREYVGVTNKDPYISSAYRPGDKLYEPLLAVQQGRWDEAQELLEPLVMAGDTTAMFWLAEINYSTGAFSGTYGATLFKKAAKLGNPYAALKLDGDNEECQRFMGRHCSKEWGDLAEKLLEERAANGDYKARFALSRYRGWNSKEDFNEAVEVVIESAKNHYFRPLMEVAFPYYDASDIERTKIENDLLRFILHHNYPRAILMLHYGEREFSDEYKKEIYEKYMLLVGNKDLAILDYYGENYRNDRDKLIYSLAFSMLSNTYKNEYGGKVRTWEFEHRYLDSGDKFTEEEINKAKSLFEEMKSTSTPVIYIDEIEPRKYL</sequence>
<organism evidence="2 3">
    <name type="scientific">Vibrio penaeicida</name>
    <dbReference type="NCBI Taxonomy" id="104609"/>
    <lineage>
        <taxon>Bacteria</taxon>
        <taxon>Pseudomonadati</taxon>
        <taxon>Pseudomonadota</taxon>
        <taxon>Gammaproteobacteria</taxon>
        <taxon>Vibrionales</taxon>
        <taxon>Vibrionaceae</taxon>
        <taxon>Vibrio</taxon>
    </lineage>
</organism>
<accession>A0AAV5NYD7</accession>
<dbReference type="Proteomes" id="UP001156690">
    <property type="component" value="Unassembled WGS sequence"/>
</dbReference>
<evidence type="ECO:0000313" key="2">
    <source>
        <dbReference type="EMBL" id="GLQ75032.1"/>
    </source>
</evidence>
<keyword evidence="3" id="KW-1185">Reference proteome</keyword>
<keyword evidence="1" id="KW-0472">Membrane</keyword>
<evidence type="ECO:0000313" key="3">
    <source>
        <dbReference type="Proteomes" id="UP001156690"/>
    </source>
</evidence>
<name>A0AAV5NYD7_9VIBR</name>
<dbReference type="RefSeq" id="WP_126607310.1">
    <property type="nucleotide sequence ID" value="NZ_AP025144.1"/>
</dbReference>
<feature type="transmembrane region" description="Helical" evidence="1">
    <location>
        <begin position="12"/>
        <end position="29"/>
    </location>
</feature>
<reference evidence="3" key="1">
    <citation type="journal article" date="2019" name="Int. J. Syst. Evol. Microbiol.">
        <title>The Global Catalogue of Microorganisms (GCM) 10K type strain sequencing project: providing services to taxonomists for standard genome sequencing and annotation.</title>
        <authorList>
            <consortium name="The Broad Institute Genomics Platform"/>
            <consortium name="The Broad Institute Genome Sequencing Center for Infectious Disease"/>
            <person name="Wu L."/>
            <person name="Ma J."/>
        </authorList>
    </citation>
    <scope>NUCLEOTIDE SEQUENCE [LARGE SCALE GENOMIC DNA]</scope>
    <source>
        <strain evidence="3">NBRC 15640</strain>
    </source>
</reference>
<dbReference type="EMBL" id="BSNX01000067">
    <property type="protein sequence ID" value="GLQ75032.1"/>
    <property type="molecule type" value="Genomic_DNA"/>
</dbReference>
<dbReference type="SUPFAM" id="SSF81901">
    <property type="entry name" value="HCP-like"/>
    <property type="match status" value="1"/>
</dbReference>
<evidence type="ECO:0008006" key="4">
    <source>
        <dbReference type="Google" id="ProtNLM"/>
    </source>
</evidence>
<proteinExistence type="predicted"/>
<evidence type="ECO:0000256" key="1">
    <source>
        <dbReference type="SAM" id="Phobius"/>
    </source>
</evidence>
<comment type="caution">
    <text evidence="2">The sequence shown here is derived from an EMBL/GenBank/DDBJ whole genome shotgun (WGS) entry which is preliminary data.</text>
</comment>
<keyword evidence="1" id="KW-1133">Transmembrane helix</keyword>
<protein>
    <recommendedName>
        <fullName evidence="4">Sel1 repeat family protein</fullName>
    </recommendedName>
</protein>
<dbReference type="Gene3D" id="1.25.40.10">
    <property type="entry name" value="Tetratricopeptide repeat domain"/>
    <property type="match status" value="1"/>
</dbReference>
<keyword evidence="1" id="KW-0812">Transmembrane</keyword>